<name>A0A538SHD5_UNCEI</name>
<gene>
    <name evidence="1" type="ORF">E6K72_11195</name>
</gene>
<dbReference type="Proteomes" id="UP000317716">
    <property type="component" value="Unassembled WGS sequence"/>
</dbReference>
<feature type="non-terminal residue" evidence="1">
    <location>
        <position position="131"/>
    </location>
</feature>
<dbReference type="EMBL" id="VBOS01000401">
    <property type="protein sequence ID" value="TMQ50770.1"/>
    <property type="molecule type" value="Genomic_DNA"/>
</dbReference>
<evidence type="ECO:0008006" key="3">
    <source>
        <dbReference type="Google" id="ProtNLM"/>
    </source>
</evidence>
<sequence>MASFERPDVVLQIARQCVNGAGLEPASFSCTLQSRHPDRFVVKIHLRSKAGEERDFALKVYADDLGDRMWTLGRSLAERLPTNHDGLWLPRQYMPDVRTLVFPWVEGTRLSEIVDERRPELLRRAAALAAG</sequence>
<reference evidence="1 2" key="1">
    <citation type="journal article" date="2019" name="Nat. Microbiol.">
        <title>Mediterranean grassland soil C-N compound turnover is dependent on rainfall and depth, and is mediated by genomically divergent microorganisms.</title>
        <authorList>
            <person name="Diamond S."/>
            <person name="Andeer P.F."/>
            <person name="Li Z."/>
            <person name="Crits-Christoph A."/>
            <person name="Burstein D."/>
            <person name="Anantharaman K."/>
            <person name="Lane K.R."/>
            <person name="Thomas B.C."/>
            <person name="Pan C."/>
            <person name="Northen T.R."/>
            <person name="Banfield J.F."/>
        </authorList>
    </citation>
    <scope>NUCLEOTIDE SEQUENCE [LARGE SCALE GENOMIC DNA]</scope>
    <source>
        <strain evidence="1">WS_2</strain>
    </source>
</reference>
<evidence type="ECO:0000313" key="1">
    <source>
        <dbReference type="EMBL" id="TMQ50770.1"/>
    </source>
</evidence>
<accession>A0A538SHD5</accession>
<protein>
    <recommendedName>
        <fullName evidence="3">Aminoglycoside phosphotransferase domain-containing protein</fullName>
    </recommendedName>
</protein>
<dbReference type="AlphaFoldDB" id="A0A538SHD5"/>
<comment type="caution">
    <text evidence="1">The sequence shown here is derived from an EMBL/GenBank/DDBJ whole genome shotgun (WGS) entry which is preliminary data.</text>
</comment>
<organism evidence="1 2">
    <name type="scientific">Eiseniibacteriota bacterium</name>
    <dbReference type="NCBI Taxonomy" id="2212470"/>
    <lineage>
        <taxon>Bacteria</taxon>
        <taxon>Candidatus Eiseniibacteriota</taxon>
    </lineage>
</organism>
<evidence type="ECO:0000313" key="2">
    <source>
        <dbReference type="Proteomes" id="UP000317716"/>
    </source>
</evidence>
<proteinExistence type="predicted"/>